<dbReference type="SUPFAM" id="SSF52540">
    <property type="entry name" value="P-loop containing nucleoside triphosphate hydrolases"/>
    <property type="match status" value="1"/>
</dbReference>
<dbReference type="EMBL" id="FUYC01000002">
    <property type="protein sequence ID" value="SKA73924.1"/>
    <property type="molecule type" value="Genomic_DNA"/>
</dbReference>
<evidence type="ECO:0000313" key="1">
    <source>
        <dbReference type="EMBL" id="SKA73924.1"/>
    </source>
</evidence>
<reference evidence="1 2" key="1">
    <citation type="submission" date="2017-02" db="EMBL/GenBank/DDBJ databases">
        <authorList>
            <person name="Peterson S.W."/>
        </authorList>
    </citation>
    <scope>NUCLEOTIDE SEQUENCE [LARGE SCALE GENOMIC DNA]</scope>
    <source>
        <strain evidence="1 2">DSM 16080</strain>
    </source>
</reference>
<sequence length="384" mass="43700">MKKILFHIGTPKTGTTTLQNTVMNHAELLRKHGVHVTPRATLNEVQLMLQDNMDSGVDNLPAIKKIIQSELKCKEDILLMSHEAFAGVSYIHPNSIADMYAGHLARLFEDNEVKIIVYLRRQDLFMESRYTQSVKNGLDLSFADYLGLHAGNHNDWGHLVDAYAAHFGVENIIVKAYERSELKDGDIVADFVDTVGLPDALLSMLSTGSMSAEQQNTSYNGHALKVHRVFNQQFFLTDKERKTRLDAFARTLSPENRKTKADYRRVHQALARGVDPEIPRRLDIRHVLQKASFPCQTKPLLFTNNERERYLDTYRDSNNRIARSYLGRPELFSNALPKGERVDECSVDLTDLIIAYGNALADHRAEIVKLKEQIRSLEAKLKEN</sequence>
<gene>
    <name evidence="1" type="ORF">SAMN02745704_00556</name>
</gene>
<evidence type="ECO:0000313" key="2">
    <source>
        <dbReference type="Proteomes" id="UP000190027"/>
    </source>
</evidence>
<dbReference type="OrthoDB" id="5459800at2"/>
<organism evidence="1 2">
    <name type="scientific">Paucidesulfovibrio gracilis DSM 16080</name>
    <dbReference type="NCBI Taxonomy" id="1121449"/>
    <lineage>
        <taxon>Bacteria</taxon>
        <taxon>Pseudomonadati</taxon>
        <taxon>Thermodesulfobacteriota</taxon>
        <taxon>Desulfovibrionia</taxon>
        <taxon>Desulfovibrionales</taxon>
        <taxon>Desulfovibrionaceae</taxon>
        <taxon>Paucidesulfovibrio</taxon>
    </lineage>
</organism>
<dbReference type="AlphaFoldDB" id="A0A1T4W9D5"/>
<dbReference type="InterPro" id="IPR027417">
    <property type="entry name" value="P-loop_NTPase"/>
</dbReference>
<protein>
    <submittedName>
        <fullName evidence="1">Uncharacterized protein</fullName>
    </submittedName>
</protein>
<dbReference type="Proteomes" id="UP000190027">
    <property type="component" value="Unassembled WGS sequence"/>
</dbReference>
<accession>A0A1T4W9D5</accession>
<dbReference type="Gene3D" id="3.40.50.300">
    <property type="entry name" value="P-loop containing nucleotide triphosphate hydrolases"/>
    <property type="match status" value="1"/>
</dbReference>
<name>A0A1T4W9D5_9BACT</name>
<proteinExistence type="predicted"/>
<keyword evidence="2" id="KW-1185">Reference proteome</keyword>
<dbReference type="RefSeq" id="WP_078716138.1">
    <property type="nucleotide sequence ID" value="NZ_FUYC01000002.1"/>
</dbReference>
<dbReference type="STRING" id="1121449.SAMN02745704_00556"/>